<dbReference type="InterPro" id="IPR034683">
    <property type="entry name" value="IspD/TarI"/>
</dbReference>
<evidence type="ECO:0000256" key="3">
    <source>
        <dbReference type="ARBA" id="ARBA00009789"/>
    </source>
</evidence>
<dbReference type="EC" id="2.7.7.60" evidence="7"/>
<dbReference type="CDD" id="cd02516">
    <property type="entry name" value="CDP-ME_synthetase"/>
    <property type="match status" value="1"/>
</dbReference>
<comment type="pathway">
    <text evidence="2 7">Isoprenoid biosynthesis; isopentenyl diphosphate biosynthesis via DXP pathway; isopentenyl diphosphate from 1-deoxy-D-xylulose 5-phosphate: step 2/6.</text>
</comment>
<evidence type="ECO:0000256" key="2">
    <source>
        <dbReference type="ARBA" id="ARBA00004787"/>
    </source>
</evidence>
<dbReference type="AlphaFoldDB" id="A0A316EYZ5"/>
<dbReference type="UniPathway" id="UPA00056">
    <property type="reaction ID" value="UER00093"/>
</dbReference>
<dbReference type="InterPro" id="IPR050088">
    <property type="entry name" value="IspD/TarI_cytidylyltransf_bact"/>
</dbReference>
<keyword evidence="10" id="KW-1185">Reference proteome</keyword>
<evidence type="ECO:0000256" key="8">
    <source>
        <dbReference type="SAM" id="Phobius"/>
    </source>
</evidence>
<feature type="site" description="Positions MEP for the nucleophilic attack" evidence="7">
    <location>
        <position position="244"/>
    </location>
</feature>
<comment type="function">
    <text evidence="7">Catalyzes the formation of 4-diphosphocytidyl-2-C-methyl-D-erythritol from CTP and 2-C-methyl-D-erythritol 4-phosphate (MEP).</text>
</comment>
<proteinExistence type="inferred from homology"/>
<dbReference type="SUPFAM" id="SSF53448">
    <property type="entry name" value="Nucleotide-diphospho-sugar transferases"/>
    <property type="match status" value="1"/>
</dbReference>
<dbReference type="InterPro" id="IPR001228">
    <property type="entry name" value="IspD"/>
</dbReference>
<comment type="caution">
    <text evidence="9">The sequence shown here is derived from an EMBL/GenBank/DDBJ whole genome shotgun (WGS) entry which is preliminary data.</text>
</comment>
<feature type="site" description="Transition state stabilizer" evidence="7">
    <location>
        <position position="40"/>
    </location>
</feature>
<evidence type="ECO:0000313" key="10">
    <source>
        <dbReference type="Proteomes" id="UP000245754"/>
    </source>
</evidence>
<dbReference type="GO" id="GO:0019288">
    <property type="term" value="P:isopentenyl diphosphate biosynthetic process, methylerythritol 4-phosphate pathway"/>
    <property type="evidence" value="ECO:0007669"/>
    <property type="project" value="UniProtKB-UniRule"/>
</dbReference>
<keyword evidence="4 7" id="KW-0808">Transferase</keyword>
<dbReference type="Gene3D" id="3.90.550.10">
    <property type="entry name" value="Spore Coat Polysaccharide Biosynthesis Protein SpsA, Chain A"/>
    <property type="match status" value="1"/>
</dbReference>
<dbReference type="EMBL" id="QGGT01000001">
    <property type="protein sequence ID" value="PWK37095.1"/>
    <property type="molecule type" value="Genomic_DNA"/>
</dbReference>
<dbReference type="PANTHER" id="PTHR32125">
    <property type="entry name" value="2-C-METHYL-D-ERYTHRITOL 4-PHOSPHATE CYTIDYLYLTRANSFERASE, CHLOROPLASTIC"/>
    <property type="match status" value="1"/>
</dbReference>
<dbReference type="RefSeq" id="WP_258307850.1">
    <property type="nucleotide sequence ID" value="NZ_QGGT01000001.1"/>
</dbReference>
<reference evidence="9 10" key="1">
    <citation type="submission" date="2018-05" db="EMBL/GenBank/DDBJ databases">
        <title>Genomic Encyclopedia of Type Strains, Phase IV (KMG-V): Genome sequencing to study the core and pangenomes of soil and plant-associated prokaryotes.</title>
        <authorList>
            <person name="Whitman W."/>
        </authorList>
    </citation>
    <scope>NUCLEOTIDE SEQUENCE [LARGE SCALE GENOMIC DNA]</scope>
    <source>
        <strain evidence="9 10">SLV-132</strain>
    </source>
</reference>
<keyword evidence="5 7" id="KW-0548">Nucleotidyltransferase</keyword>
<dbReference type="GO" id="GO:0050518">
    <property type="term" value="F:2-C-methyl-D-erythritol 4-phosphate cytidylyltransferase activity"/>
    <property type="evidence" value="ECO:0007669"/>
    <property type="project" value="UniProtKB-UniRule"/>
</dbReference>
<evidence type="ECO:0000256" key="5">
    <source>
        <dbReference type="ARBA" id="ARBA00022695"/>
    </source>
</evidence>
<dbReference type="FunFam" id="3.90.550.10:FF:000003">
    <property type="entry name" value="2-C-methyl-D-erythritol 4-phosphate cytidylyltransferase"/>
    <property type="match status" value="1"/>
</dbReference>
<dbReference type="PROSITE" id="PS01295">
    <property type="entry name" value="ISPD"/>
    <property type="match status" value="1"/>
</dbReference>
<feature type="site" description="Positions MEP for the nucleophilic attack" evidence="7">
    <location>
        <position position="188"/>
    </location>
</feature>
<name>A0A316EYZ5_9BURK</name>
<keyword evidence="8" id="KW-0472">Membrane</keyword>
<comment type="catalytic activity">
    <reaction evidence="1 7">
        <text>2-C-methyl-D-erythritol 4-phosphate + CTP + H(+) = 4-CDP-2-C-methyl-D-erythritol + diphosphate</text>
        <dbReference type="Rhea" id="RHEA:13429"/>
        <dbReference type="ChEBI" id="CHEBI:15378"/>
        <dbReference type="ChEBI" id="CHEBI:33019"/>
        <dbReference type="ChEBI" id="CHEBI:37563"/>
        <dbReference type="ChEBI" id="CHEBI:57823"/>
        <dbReference type="ChEBI" id="CHEBI:58262"/>
        <dbReference type="EC" id="2.7.7.60"/>
    </reaction>
</comment>
<keyword evidence="8" id="KW-1133">Transmembrane helix</keyword>
<keyword evidence="6 7" id="KW-0414">Isoprene biosynthesis</keyword>
<dbReference type="NCBIfam" id="TIGR00453">
    <property type="entry name" value="ispD"/>
    <property type="match status" value="1"/>
</dbReference>
<dbReference type="HAMAP" id="MF_00108">
    <property type="entry name" value="IspD"/>
    <property type="match status" value="1"/>
</dbReference>
<accession>A0A316EYZ5</accession>
<keyword evidence="8" id="KW-0812">Transmembrane</keyword>
<dbReference type="Proteomes" id="UP000245754">
    <property type="component" value="Unassembled WGS sequence"/>
</dbReference>
<dbReference type="InterPro" id="IPR018294">
    <property type="entry name" value="ISPD_synthase_CS"/>
</dbReference>
<feature type="site" description="Transition state stabilizer" evidence="7">
    <location>
        <position position="33"/>
    </location>
</feature>
<evidence type="ECO:0000313" key="9">
    <source>
        <dbReference type="EMBL" id="PWK37095.1"/>
    </source>
</evidence>
<evidence type="ECO:0000256" key="7">
    <source>
        <dbReference type="HAMAP-Rule" id="MF_00108"/>
    </source>
</evidence>
<evidence type="ECO:0000256" key="4">
    <source>
        <dbReference type="ARBA" id="ARBA00022679"/>
    </source>
</evidence>
<evidence type="ECO:0000256" key="6">
    <source>
        <dbReference type="ARBA" id="ARBA00023229"/>
    </source>
</evidence>
<dbReference type="PANTHER" id="PTHR32125:SF4">
    <property type="entry name" value="2-C-METHYL-D-ERYTHRITOL 4-PHOSPHATE CYTIDYLYLTRANSFERASE, CHLOROPLASTIC"/>
    <property type="match status" value="1"/>
</dbReference>
<feature type="transmembrane region" description="Helical" evidence="8">
    <location>
        <begin position="50"/>
        <end position="72"/>
    </location>
</feature>
<dbReference type="InterPro" id="IPR029044">
    <property type="entry name" value="Nucleotide-diphossugar_trans"/>
</dbReference>
<evidence type="ECO:0000256" key="1">
    <source>
        <dbReference type="ARBA" id="ARBA00001282"/>
    </source>
</evidence>
<gene>
    <name evidence="7" type="primary">ispD</name>
    <name evidence="9" type="ORF">C7419_101974</name>
</gene>
<protein>
    <recommendedName>
        <fullName evidence="7">2-C-methyl-D-erythritol 4-phosphate cytidylyltransferase</fullName>
        <ecNumber evidence="7">2.7.7.60</ecNumber>
    </recommendedName>
    <alternativeName>
        <fullName evidence="7">4-diphosphocytidyl-2C-methyl-D-erythritol synthase</fullName>
    </alternativeName>
    <alternativeName>
        <fullName evidence="7">MEP cytidylyltransferase</fullName>
        <shortName evidence="7">MCT</shortName>
    </alternativeName>
</protein>
<comment type="similarity">
    <text evidence="3 7">Belongs to the IspD/TarI cytidylyltransferase family. IspD subfamily.</text>
</comment>
<sequence length="272" mass="28696">MSHPRPDRPDPPDVPGRPDRRFALIPCAGTGSRAGGAVPKQYQTVAGRPMIWYALAAFSACDAISATALVLAPDDMPLESRFGAATFAGLRFDTAFVGGDSRHASVLAGLHHLAQLGAVDTDWVLVHDAARPGLTPAMIHALVRAVEADGEGDPDAAIGGILAVPVPDTLKRADDASVGARIGTTVPRDGLWQAQTPQMFRVGVLREALRDAMAAGAVVTDEASAIERLGLHPRLVNGSLRNFKVTYPEDFALAEVLLTDANPKTVIQEFKS</sequence>
<dbReference type="Pfam" id="PF01128">
    <property type="entry name" value="IspD"/>
    <property type="match status" value="1"/>
</dbReference>
<organism evidence="9 10">
    <name type="scientific">Cupriavidus plantarum</name>
    <dbReference type="NCBI Taxonomy" id="942865"/>
    <lineage>
        <taxon>Bacteria</taxon>
        <taxon>Pseudomonadati</taxon>
        <taxon>Pseudomonadota</taxon>
        <taxon>Betaproteobacteria</taxon>
        <taxon>Burkholderiales</taxon>
        <taxon>Burkholderiaceae</taxon>
        <taxon>Cupriavidus</taxon>
    </lineage>
</organism>